<keyword evidence="8" id="KW-1185">Reference proteome</keyword>
<feature type="transmembrane region" description="Helical" evidence="6">
    <location>
        <begin position="472"/>
        <end position="494"/>
    </location>
</feature>
<feature type="transmembrane region" description="Helical" evidence="6">
    <location>
        <begin position="355"/>
        <end position="377"/>
    </location>
</feature>
<accession>A0A6P6RW85</accession>
<dbReference type="RefSeq" id="XP_026192148.1">
    <property type="nucleotide sequence ID" value="XM_026336363.1"/>
</dbReference>
<dbReference type="GO" id="GO:0016020">
    <property type="term" value="C:membrane"/>
    <property type="evidence" value="ECO:0007669"/>
    <property type="project" value="UniProtKB-SubCell"/>
</dbReference>
<dbReference type="Gene3D" id="1.10.287.70">
    <property type="match status" value="1"/>
</dbReference>
<feature type="compositionally biased region" description="Basic and acidic residues" evidence="5">
    <location>
        <begin position="61"/>
        <end position="75"/>
    </location>
</feature>
<evidence type="ECO:0000256" key="3">
    <source>
        <dbReference type="ARBA" id="ARBA00022989"/>
    </source>
</evidence>
<feature type="compositionally biased region" description="Polar residues" evidence="5">
    <location>
        <begin position="25"/>
        <end position="42"/>
    </location>
</feature>
<feature type="region of interest" description="Disordered" evidence="5">
    <location>
        <begin position="566"/>
        <end position="591"/>
    </location>
</feature>
<dbReference type="GO" id="GO:0005216">
    <property type="term" value="F:monoatomic ion channel activity"/>
    <property type="evidence" value="ECO:0007669"/>
    <property type="project" value="InterPro"/>
</dbReference>
<keyword evidence="3 6" id="KW-1133">Transmembrane helix</keyword>
<feature type="transmembrane region" description="Helical" evidence="6">
    <location>
        <begin position="312"/>
        <end position="334"/>
    </location>
</feature>
<feature type="transmembrane region" description="Helical" evidence="6">
    <location>
        <begin position="440"/>
        <end position="460"/>
    </location>
</feature>
<dbReference type="InterPro" id="IPR005821">
    <property type="entry name" value="Ion_trans_dom"/>
</dbReference>
<feature type="region of interest" description="Disordered" evidence="5">
    <location>
        <begin position="108"/>
        <end position="177"/>
    </location>
</feature>
<evidence type="ECO:0000256" key="2">
    <source>
        <dbReference type="ARBA" id="ARBA00022692"/>
    </source>
</evidence>
<reference evidence="9" key="1">
    <citation type="submission" date="2025-08" db="UniProtKB">
        <authorList>
            <consortium name="RefSeq"/>
        </authorList>
    </citation>
    <scope>IDENTIFICATION</scope>
</reference>
<evidence type="ECO:0000259" key="7">
    <source>
        <dbReference type="Pfam" id="PF00520"/>
    </source>
</evidence>
<dbReference type="Proteomes" id="UP000515125">
    <property type="component" value="Unplaced"/>
</dbReference>
<evidence type="ECO:0000256" key="1">
    <source>
        <dbReference type="ARBA" id="ARBA00004141"/>
    </source>
</evidence>
<dbReference type="OrthoDB" id="431647at2759"/>
<dbReference type="SUPFAM" id="SSF81324">
    <property type="entry name" value="Voltage-gated potassium channels"/>
    <property type="match status" value="1"/>
</dbReference>
<feature type="region of interest" description="Disordered" evidence="5">
    <location>
        <begin position="1"/>
        <end position="86"/>
    </location>
</feature>
<name>A0A6P6RW85_9EIME</name>
<feature type="compositionally biased region" description="Low complexity" evidence="5">
    <location>
        <begin position="147"/>
        <end position="157"/>
    </location>
</feature>
<proteinExistence type="predicted"/>
<evidence type="ECO:0000313" key="9">
    <source>
        <dbReference type="RefSeq" id="XP_026192148.1"/>
    </source>
</evidence>
<evidence type="ECO:0000256" key="5">
    <source>
        <dbReference type="SAM" id="MobiDB-lite"/>
    </source>
</evidence>
<keyword evidence="4 6" id="KW-0472">Membrane</keyword>
<organism evidence="8 9">
    <name type="scientific">Cyclospora cayetanensis</name>
    <dbReference type="NCBI Taxonomy" id="88456"/>
    <lineage>
        <taxon>Eukaryota</taxon>
        <taxon>Sar</taxon>
        <taxon>Alveolata</taxon>
        <taxon>Apicomplexa</taxon>
        <taxon>Conoidasida</taxon>
        <taxon>Coccidia</taxon>
        <taxon>Eucoccidiorida</taxon>
        <taxon>Eimeriorina</taxon>
        <taxon>Eimeriidae</taxon>
        <taxon>Cyclospora</taxon>
    </lineage>
</organism>
<feature type="compositionally biased region" description="Basic and acidic residues" evidence="5">
    <location>
        <begin position="167"/>
        <end position="177"/>
    </location>
</feature>
<dbReference type="Pfam" id="PF00520">
    <property type="entry name" value="Ion_trans"/>
    <property type="match status" value="1"/>
</dbReference>
<dbReference type="AlphaFoldDB" id="A0A6P6RW85"/>
<sequence length="776" mass="84818">MPQSTTPRQQGPLAPTPGNIRGSASRHNLSQSLLHQRCAPQTSRRDCRRRSSVGSSEAESVEIHELKQPPVERYRSISQEPTGDCSCGIHEGPPTVLPSLVNKCPVIGEETSPRGHSVDLRRAEGSEHRGSKALEMLQSPGLRRGPQQKQQEQQDQQSTEVQGCDVQPEKDEAKEEGQCSSCGIQKANAPSGFAVVQSTIPLWGQLRKAASIDSRDAEGSAGHGGPLGLPTVPGCPRRVPSCEDCGCLLPGGATRPAGPYQLLRHHQHHRESQVVAGGVQWGQPTSFWVIESEKDDGVEREFRRLFRVNSPTAFVCLFGADVLIWSFFSCEAALRCRALGLRRFLRDQQCLFDTALQLVGLAALALRVSILLNVGGLGTRVFEPNPLERTDGIVNDFTIGDAQIALVALDTIQLTRVYRLAFSCRELFFLTRSILHSLRSLLWTALFVLVVIYTCWNNVATATAEKHPFSRIFFVGYICFTTLTLLNIVTGIILDAYVDMSNRLLKEANYKDDLEKDLYNEKLLMSAFEKTSFLVCLRPAVSTVLTQGTTYALASSDPTPSVWAAGDATQDSTVPGIPREGETTTGGRYTGGSSVINAAAASASQSPRTPLAVATAGALLERKLTGLTSEDSTARPSTESAVESEPLQVRAHIPETVPVEGITVRTCVKYLRVGGHQPMDILRHPIVQGALQAARIPFYQAFDVLSMYHQRGIQFVTVKEFAQACSRVAGSATGRQLLQVQLELQQKLCVIERSLRSICRQKQLRHNSSTSKLDSM</sequence>
<gene>
    <name evidence="9" type="primary">LOC34618816</name>
</gene>
<comment type="subcellular location">
    <subcellularLocation>
        <location evidence="1">Membrane</location>
        <topology evidence="1">Multi-pass membrane protein</topology>
    </subcellularLocation>
</comment>
<evidence type="ECO:0000256" key="4">
    <source>
        <dbReference type="ARBA" id="ARBA00023136"/>
    </source>
</evidence>
<evidence type="ECO:0000313" key="8">
    <source>
        <dbReference type="Proteomes" id="UP000515125"/>
    </source>
</evidence>
<protein>
    <submittedName>
        <fullName evidence="9">Uncharacterized protein LOC34618816</fullName>
    </submittedName>
</protein>
<feature type="domain" description="Ion transport" evidence="7">
    <location>
        <begin position="315"/>
        <end position="453"/>
    </location>
</feature>
<feature type="compositionally biased region" description="Basic and acidic residues" evidence="5">
    <location>
        <begin position="111"/>
        <end position="132"/>
    </location>
</feature>
<evidence type="ECO:0000256" key="6">
    <source>
        <dbReference type="SAM" id="Phobius"/>
    </source>
</evidence>
<keyword evidence="2 6" id="KW-0812">Transmembrane</keyword>
<dbReference type="GeneID" id="34618816"/>